<dbReference type="CDD" id="cd19531">
    <property type="entry name" value="LCL_NRPS-like"/>
    <property type="match status" value="3"/>
</dbReference>
<keyword evidence="7" id="KW-1185">Reference proteome</keyword>
<dbReference type="FunFam" id="3.40.50.12780:FF:000012">
    <property type="entry name" value="Non-ribosomal peptide synthetase"/>
    <property type="match status" value="2"/>
</dbReference>
<dbReference type="InterPro" id="IPR023213">
    <property type="entry name" value="CAT-like_dom_sf"/>
</dbReference>
<dbReference type="SMART" id="SM00823">
    <property type="entry name" value="PKS_PP"/>
    <property type="match status" value="3"/>
</dbReference>
<evidence type="ECO:0000256" key="2">
    <source>
        <dbReference type="ARBA" id="ARBA00006432"/>
    </source>
</evidence>
<sequence>AAPLAPLPVQYADYAAWQRERLQGEGLARELGYWRTQLADLPTVHGLPLDRPRPAQQSFEGAHLEQVFDAARTEAISGFCKARDITPFVFLQTVFAMLLGRFSREDDIVMGTPVAGRVHADVEPLIGLFLNTLVLRTRLDGDPLFETLLARSRDMVLDAHTHQEIPFETLVEDLKPTRSLAYNPLTQILINSFDAFEEASPLPGALQVSQLEAGDGEDLAKAELTLYARRSPAGTILKWSYRSGLFAAKTIERMAAALDTLVGQVLADPGRPISSYRLLTPAQELEVLAACAPRTTTLPGRCLHESVFDVAASDPSRLAIVHGDATLTFGELARRARSLAHALGDAGVRKGDIVAILLERGIDYAVAVLGALSAGATYLPLAVDLPDERLRFMLEDAGAGALLTRADLAGRVGDAPRTLLLEDVREDRACADPALPAVALSDASHLLYTSGSTGRPKGAICPHSALLNRAAWMHRAFPYREDDVCCLITSTAFVRAVWELLVPLAAGQPMVVVDAADVVDLERLAGMLHAHRVTRVVTTPSLARALLEHPGAVARLGRLRHWFVSGEPLKPDTARFIRQSLPAVVLCNLYGSTETMSDVASHVVDDWPAGASVPIGRAIDNCALLVLDDALRPVPVGVAGEICVSGANLAIGYLGREALTAEKFPGHALGPAHGGRLYRTGDLGRLLDDGTIECLGRLDHQVKIRGYRIELGEIESRLQSSPRVRDAVVTVAGSGESSFLAAYVVPATAAEADDGAWLDALRQELRDWLPDYMCPASWIPLPGLPLTANGKVDRRALPAPELLHPDAGEPPRTATEAAIAAIWSRLLKRDDIAANAHFFEMGGHSLLATRVVGEISRALDKPVAIRKLFEYPVLRDLAAFVDTAGHAAHEGIPVADRDAALPLSFAQQRLWLVDRMQSGSAQYNMPVALELEGPLRVDALQAALDALVARHEVLRTVYADAPDGPVQRILPPMRVDLAISRATGDDPGMRRDAVLALARREALEVFDLAEGPVLRARLVELDRDAHALLLTVHHIASDGGSQAIMVRELVALYAGFAADACPGLAPLPLQYADFAAWQRARMTDDRQAQQLDYWRTQLAGLPVVHGLPLDRPRPPRQGFDGERVEQSLPSETLAGLKALALRHDASLFMVLQAAFALLLHRWSGEEDIVVGTPVAGRLHRDLEPLIGIFVNTLVLRNDLSGDPGFDVLLARTRETVLQAFEHQEISFEALVDALRPERSLAHAPLFQVLFALQNHEHAEVELRELSIRPLTAGHEQARVDLQLTATEHGEGLRLGWLFARDLFERASIERMGHALATLLQGIVDTPSLPVSRLPLLPVGCEEAAPVGEAGGLLVHTRFEAHAAASPGCPAVACDGEQLDYATLNARANRLAHALANAGAGPETRVALHVARGIDMVAGMLGILKSGAAYVAIDPELPAERKRAILADSEAAVVLTQASLRDDLEQAIAPGIAMLDCEAVAGMDLPDGNPVPAALDSTHAAYVVYTSGSTGAPKGVILEHRGLMNLAANQQALYGAGEGSRVLAFASVGFDGATWEWLMALASGACLQVCTQAERHDPDRLADLLVEAGITHAAIPPAMLAQLDPERAYPLEVLIVAGEACEPALAWRWARRYRVCNSYGPSEATVAATHAEIQPDAPITLGTSLRNVVVRVADRHGRPQPVGVVGEICIGGVGLARGYLGQPVLTAERFVPDPLRAGERLYRTGDLGRRLPDGRIEFRGRNDHQLKLRGYRIEPGEIEARLCALAGVREALVMAREDRPGERRLVAYVAGDAAPGADADARTASWRNALKQALPDYMVPSAFVVLDALPVTPNGKVDRRALPVPVSSGSAQALPPRPGTEARLAALWSELLGVTAIGREDNFFELGGHSLLATRLVSAIGARLGRQVPVRAVFEHPRLSAFADCVDACPEVELQGIPVADRSQALALSFAQQRLWFIDRLEGGSPQYNMPMALRLRGRLDETALQAALDALVARHEPLRTVFVAHHGEARQDILPPSSLPLRRFDLSTRPAAQRDAALHEAIASEAAAAFDLSRDPMLRCALLTLDADEHVLVMTVHHIASDGWSQGILAREFAAVYAATTRGEGRPDLPLPPLQYADYAAWQRSRLGGEAGLRRHVDYWREQLAGIPVSHALPLDRPRPPKQRFEGRRVEHTLDAATTARLNALAATHDASLFMVLHAAFALLVSRWSGESDVVIGTPIAGRAHPDLEGLVGFFINTLALRVEVDGASSFEDLLVQARATALAAFEHQDVPFDMLVEALRPDRSLNHAPIFQISFSFHNIEQPVDVRLPGLTIEGVRGAEDAARFDLELHVGETADGLRISWLYAQSLFDHDTIERMSRGFEALLGGIANAPASGVLELPMVDAAQAAQLAAWGEGERVDVDPGCVHALFERHARATPAAIAVVHDGESLDYDALNRESNRLAHYLREQGVGAGDVVGLCTERSADMVVGLLGILKAGAAYLPLDPEYPEERVLEMLDEAGAEFVVTHASVLGAHPALSDRSVLPLDAPIREALLAGQPGHDIAAGAAGIDARSLAYVVFTSGSTGRPKGVLVEHGGLVNLAANQRRLYAITPSSQVLAFASIGFDAAVWEWLMALAHGATLHVCGTGQRGSAVALCDLLEHARITHATLPPALLPQLDPDRDYALEALILAGEAPDTRSAWAWAGRYPVCNAYGPSENTVAASSVEVAPGRRIMLGRPMANVRARVVNAAGGPQPVGVAGELLLGGAGLARGYLGRAELTAERFIEDAARPGERLYRTGDLVRWAATGEMEFVGRVDDQVKIRGFRIETGEIEVRLREHPSVREAVVAVHGASAAERRLVAYVVVAGAGEGDDAAAIARALRGHLRQTLPEYMVPAAFVGLERLPLNRNGKIDKARLPEPRFGEAREHVEPVGPTERALAALWAELLDVDGIGRDDNFFELGGHSLLAIKLGARFHERFGKALNVSDLFAHPSLAELAACLDGRPAEGEGDEAWSPLVGLSTTADAPTVYCVPGAGLTSAAFVPLARAAGDRLRVRVFESRGFRDGQAPHANVEAIVEENIAALLCEAPAGPYLLAGHSFGGAVAFEMARVLEARGEQVGVVLLDSLLCLDEARREASSSALASMLGRWITGEAGVEEDMGPDGHRERLQRHLQRSGLLSASDPAALDRFLGLIEAQIAAFAAYRPSGRVGGPVGVVLAAQGQAHGIGEANLVRHYQMHCERLGAPVTLQGGHVTLLSQVDLEPLVDALFSTIRAMDKEQVDGSMPLPA</sequence>
<reference evidence="6 7" key="1">
    <citation type="submission" date="2020-08" db="EMBL/GenBank/DDBJ databases">
        <authorList>
            <person name="Xu S."/>
            <person name="Li A."/>
        </authorList>
    </citation>
    <scope>NUCLEOTIDE SEQUENCE [LARGE SCALE GENOMIC DNA]</scope>
    <source>
        <strain evidence="6 7">119BY6-57</strain>
    </source>
</reference>
<gene>
    <name evidence="6" type="ORF">H4F98_16025</name>
</gene>
<dbReference type="Gene3D" id="3.40.50.1820">
    <property type="entry name" value="alpha/beta hydrolase"/>
    <property type="match status" value="1"/>
</dbReference>
<dbReference type="Gene3D" id="2.30.38.10">
    <property type="entry name" value="Luciferase, Domain 3"/>
    <property type="match status" value="2"/>
</dbReference>
<dbReference type="Gene3D" id="3.30.300.30">
    <property type="match status" value="3"/>
</dbReference>
<evidence type="ECO:0000256" key="1">
    <source>
        <dbReference type="ARBA" id="ARBA00001957"/>
    </source>
</evidence>
<protein>
    <submittedName>
        <fullName evidence="6">Amino acid adenylation domain-containing protein</fullName>
    </submittedName>
</protein>
<dbReference type="InterPro" id="IPR036736">
    <property type="entry name" value="ACP-like_sf"/>
</dbReference>
<evidence type="ECO:0000256" key="3">
    <source>
        <dbReference type="ARBA" id="ARBA00022450"/>
    </source>
</evidence>
<dbReference type="PANTHER" id="PTHR45527">
    <property type="entry name" value="NONRIBOSOMAL PEPTIDE SYNTHETASE"/>
    <property type="match status" value="1"/>
</dbReference>
<comment type="cofactor">
    <cofactor evidence="1">
        <name>pantetheine 4'-phosphate</name>
        <dbReference type="ChEBI" id="CHEBI:47942"/>
    </cofactor>
</comment>
<dbReference type="FunFam" id="3.30.300.30:FF:000010">
    <property type="entry name" value="Enterobactin synthetase component F"/>
    <property type="match status" value="3"/>
</dbReference>
<dbReference type="GO" id="GO:0005829">
    <property type="term" value="C:cytosol"/>
    <property type="evidence" value="ECO:0007669"/>
    <property type="project" value="TreeGrafter"/>
</dbReference>
<dbReference type="InterPro" id="IPR025110">
    <property type="entry name" value="AMP-bd_C"/>
</dbReference>
<dbReference type="InterPro" id="IPR006162">
    <property type="entry name" value="Ppantetheine_attach_site"/>
</dbReference>
<dbReference type="Gene3D" id="3.40.50.980">
    <property type="match status" value="4"/>
</dbReference>
<dbReference type="GO" id="GO:0043041">
    <property type="term" value="P:amino acid activation for nonribosomal peptide biosynthetic process"/>
    <property type="evidence" value="ECO:0007669"/>
    <property type="project" value="TreeGrafter"/>
</dbReference>
<dbReference type="InterPro" id="IPR045851">
    <property type="entry name" value="AMP-bd_C_sf"/>
</dbReference>
<name>A0A7W3TPF8_9GAMM</name>
<dbReference type="InterPro" id="IPR000873">
    <property type="entry name" value="AMP-dep_synth/lig_dom"/>
</dbReference>
<dbReference type="Gene3D" id="3.30.559.30">
    <property type="entry name" value="Nonribosomal peptide synthetase, condensation domain"/>
    <property type="match status" value="3"/>
</dbReference>
<feature type="domain" description="Carrier" evidence="5">
    <location>
        <begin position="1854"/>
        <end position="1929"/>
    </location>
</feature>
<dbReference type="PROSITE" id="PS50075">
    <property type="entry name" value="CARRIER"/>
    <property type="match status" value="3"/>
</dbReference>
<dbReference type="SUPFAM" id="SSF52777">
    <property type="entry name" value="CoA-dependent acyltransferases"/>
    <property type="match status" value="5"/>
</dbReference>
<dbReference type="Gene3D" id="3.30.559.10">
    <property type="entry name" value="Chloramphenicol acetyltransferase-like domain"/>
    <property type="match status" value="2"/>
</dbReference>
<dbReference type="GO" id="GO:0009366">
    <property type="term" value="C:enterobactin synthetase complex"/>
    <property type="evidence" value="ECO:0007669"/>
    <property type="project" value="TreeGrafter"/>
</dbReference>
<keyword evidence="4" id="KW-0597">Phosphoprotein</keyword>
<dbReference type="SUPFAM" id="SSF56801">
    <property type="entry name" value="Acetyl-CoA synthetase-like"/>
    <property type="match status" value="3"/>
</dbReference>
<feature type="non-terminal residue" evidence="6">
    <location>
        <position position="1"/>
    </location>
</feature>
<feature type="domain" description="Carrier" evidence="5">
    <location>
        <begin position="2912"/>
        <end position="2987"/>
    </location>
</feature>
<dbReference type="PANTHER" id="PTHR45527:SF1">
    <property type="entry name" value="FATTY ACID SYNTHASE"/>
    <property type="match status" value="1"/>
</dbReference>
<proteinExistence type="inferred from homology"/>
<dbReference type="Pfam" id="PF13193">
    <property type="entry name" value="AMP-binding_C"/>
    <property type="match status" value="3"/>
</dbReference>
<dbReference type="Gene3D" id="3.40.50.12780">
    <property type="entry name" value="N-terminal domain of ligase-like"/>
    <property type="match status" value="1"/>
</dbReference>
<keyword evidence="3" id="KW-0596">Phosphopantetheine</keyword>
<comment type="similarity">
    <text evidence="2">Belongs to the ATP-dependent AMP-binding enzyme family.</text>
</comment>
<dbReference type="InterPro" id="IPR042099">
    <property type="entry name" value="ANL_N_sf"/>
</dbReference>
<dbReference type="CDD" id="cd05930">
    <property type="entry name" value="A_NRPS"/>
    <property type="match status" value="3"/>
</dbReference>
<dbReference type="GO" id="GO:0009239">
    <property type="term" value="P:enterobactin biosynthetic process"/>
    <property type="evidence" value="ECO:0007669"/>
    <property type="project" value="TreeGrafter"/>
</dbReference>
<dbReference type="Pfam" id="PF00668">
    <property type="entry name" value="Condensation"/>
    <property type="match status" value="3"/>
</dbReference>
<dbReference type="NCBIfam" id="TIGR01733">
    <property type="entry name" value="AA-adenyl-dom"/>
    <property type="match status" value="3"/>
</dbReference>
<dbReference type="Gene3D" id="1.10.1200.10">
    <property type="entry name" value="ACP-like"/>
    <property type="match status" value="3"/>
</dbReference>
<accession>A0A7W3TPF8</accession>
<dbReference type="PROSITE" id="PS00455">
    <property type="entry name" value="AMP_BINDING"/>
    <property type="match status" value="3"/>
</dbReference>
<dbReference type="EMBL" id="JACHTF010000023">
    <property type="protein sequence ID" value="MBB1062082.1"/>
    <property type="molecule type" value="Genomic_DNA"/>
</dbReference>
<dbReference type="NCBIfam" id="NF003417">
    <property type="entry name" value="PRK04813.1"/>
    <property type="match status" value="3"/>
</dbReference>
<evidence type="ECO:0000256" key="4">
    <source>
        <dbReference type="ARBA" id="ARBA00022553"/>
    </source>
</evidence>
<dbReference type="SUPFAM" id="SSF53474">
    <property type="entry name" value="alpha/beta-Hydrolases"/>
    <property type="match status" value="1"/>
</dbReference>
<dbReference type="InterPro" id="IPR020802">
    <property type="entry name" value="TesA-like"/>
</dbReference>
<organism evidence="6 7">
    <name type="scientific">Marilutibacter spongiae</name>
    <dbReference type="NCBI Taxonomy" id="2025720"/>
    <lineage>
        <taxon>Bacteria</taxon>
        <taxon>Pseudomonadati</taxon>
        <taxon>Pseudomonadota</taxon>
        <taxon>Gammaproteobacteria</taxon>
        <taxon>Lysobacterales</taxon>
        <taxon>Lysobacteraceae</taxon>
        <taxon>Marilutibacter</taxon>
    </lineage>
</organism>
<dbReference type="FunFam" id="3.40.50.980:FF:000001">
    <property type="entry name" value="Non-ribosomal peptide synthetase"/>
    <property type="match status" value="2"/>
</dbReference>
<evidence type="ECO:0000313" key="7">
    <source>
        <dbReference type="Proteomes" id="UP000523196"/>
    </source>
</evidence>
<dbReference type="Pfam" id="PF00550">
    <property type="entry name" value="PP-binding"/>
    <property type="match status" value="3"/>
</dbReference>
<dbReference type="Proteomes" id="UP000523196">
    <property type="component" value="Unassembled WGS sequence"/>
</dbReference>
<dbReference type="SMART" id="SM00824">
    <property type="entry name" value="PKS_TE"/>
    <property type="match status" value="1"/>
</dbReference>
<dbReference type="InterPro" id="IPR001031">
    <property type="entry name" value="Thioesterase"/>
</dbReference>
<dbReference type="FunFam" id="3.30.559.10:FF:000012">
    <property type="entry name" value="Non-ribosomal peptide synthetase"/>
    <property type="match status" value="1"/>
</dbReference>
<dbReference type="Pfam" id="PF00501">
    <property type="entry name" value="AMP-binding"/>
    <property type="match status" value="3"/>
</dbReference>
<dbReference type="FunFam" id="1.10.1200.10:FF:000005">
    <property type="entry name" value="Nonribosomal peptide synthetase 1"/>
    <property type="match status" value="2"/>
</dbReference>
<dbReference type="PROSITE" id="PS00012">
    <property type="entry name" value="PHOSPHOPANTETHEINE"/>
    <property type="match status" value="3"/>
</dbReference>
<dbReference type="GO" id="GO:0047527">
    <property type="term" value="F:2,3-dihydroxybenzoate-serine ligase activity"/>
    <property type="evidence" value="ECO:0007669"/>
    <property type="project" value="TreeGrafter"/>
</dbReference>
<dbReference type="InterPro" id="IPR001242">
    <property type="entry name" value="Condensation_dom"/>
</dbReference>
<comment type="caution">
    <text evidence="6">The sequence shown here is derived from an EMBL/GenBank/DDBJ whole genome shotgun (WGS) entry which is preliminary data.</text>
</comment>
<dbReference type="InterPro" id="IPR009081">
    <property type="entry name" value="PP-bd_ACP"/>
</dbReference>
<evidence type="ECO:0000313" key="6">
    <source>
        <dbReference type="EMBL" id="MBB1062082.1"/>
    </source>
</evidence>
<dbReference type="InterPro" id="IPR010071">
    <property type="entry name" value="AA_adenyl_dom"/>
</dbReference>
<dbReference type="Pfam" id="PF00975">
    <property type="entry name" value="Thioesterase"/>
    <property type="match status" value="1"/>
</dbReference>
<dbReference type="GO" id="GO:0031177">
    <property type="term" value="F:phosphopantetheine binding"/>
    <property type="evidence" value="ECO:0007669"/>
    <property type="project" value="InterPro"/>
</dbReference>
<dbReference type="InterPro" id="IPR020845">
    <property type="entry name" value="AMP-binding_CS"/>
</dbReference>
<dbReference type="SUPFAM" id="SSF47336">
    <property type="entry name" value="ACP-like"/>
    <property type="match status" value="3"/>
</dbReference>
<feature type="domain" description="Carrier" evidence="5">
    <location>
        <begin position="810"/>
        <end position="885"/>
    </location>
</feature>
<dbReference type="InterPro" id="IPR020806">
    <property type="entry name" value="PKS_PP-bd"/>
</dbReference>
<dbReference type="InterPro" id="IPR029058">
    <property type="entry name" value="AB_hydrolase_fold"/>
</dbReference>
<evidence type="ECO:0000259" key="5">
    <source>
        <dbReference type="PROSITE" id="PS50075"/>
    </source>
</evidence>